<dbReference type="RefSeq" id="WP_208499134.1">
    <property type="nucleotide sequence ID" value="NZ_JAGFNP010000015.1"/>
</dbReference>
<proteinExistence type="predicted"/>
<protein>
    <submittedName>
        <fullName evidence="1">Uncharacterized protein</fullName>
    </submittedName>
</protein>
<reference evidence="1 2" key="1">
    <citation type="submission" date="2021-03" db="EMBL/GenBank/DDBJ databases">
        <title>Glycomyces sp. nov., a novel actinomycete isolated from soil.</title>
        <authorList>
            <person name="Yang X."/>
            <person name="Xu X."/>
        </authorList>
    </citation>
    <scope>NUCLEOTIDE SEQUENCE [LARGE SCALE GENOMIC DNA]</scope>
    <source>
        <strain evidence="1 2">NEAU-S30</strain>
    </source>
</reference>
<name>A0ABS3U9Q9_9ACTN</name>
<evidence type="ECO:0000313" key="2">
    <source>
        <dbReference type="Proteomes" id="UP000681341"/>
    </source>
</evidence>
<sequence length="104" mass="11220">MKLKIDVTNVAFMVTGAPEAKEYDGKQQTEKDTGALKWVTQLLALEKGENGQGEIIRVVTAGEMPKLAQLQPVTPVDLEAIPWNQNGKSGVAYRAAAIKPQSAK</sequence>
<dbReference type="Proteomes" id="UP000681341">
    <property type="component" value="Unassembled WGS sequence"/>
</dbReference>
<accession>A0ABS3U9Q9</accession>
<comment type="caution">
    <text evidence="1">The sequence shown here is derived from an EMBL/GenBank/DDBJ whole genome shotgun (WGS) entry which is preliminary data.</text>
</comment>
<dbReference type="EMBL" id="JAGFNP010000015">
    <property type="protein sequence ID" value="MBO3735516.1"/>
    <property type="molecule type" value="Genomic_DNA"/>
</dbReference>
<gene>
    <name evidence="1" type="ORF">J5V16_22040</name>
</gene>
<organism evidence="1 2">
    <name type="scientific">Glycomyces niveus</name>
    <dbReference type="NCBI Taxonomy" id="2820287"/>
    <lineage>
        <taxon>Bacteria</taxon>
        <taxon>Bacillati</taxon>
        <taxon>Actinomycetota</taxon>
        <taxon>Actinomycetes</taxon>
        <taxon>Glycomycetales</taxon>
        <taxon>Glycomycetaceae</taxon>
        <taxon>Glycomyces</taxon>
    </lineage>
</organism>
<keyword evidence="2" id="KW-1185">Reference proteome</keyword>
<evidence type="ECO:0000313" key="1">
    <source>
        <dbReference type="EMBL" id="MBO3735516.1"/>
    </source>
</evidence>